<organism evidence="1 2">
    <name type="scientific">Pedobacter panaciterrae</name>
    <dbReference type="NCBI Taxonomy" id="363849"/>
    <lineage>
        <taxon>Bacteria</taxon>
        <taxon>Pseudomonadati</taxon>
        <taxon>Bacteroidota</taxon>
        <taxon>Sphingobacteriia</taxon>
        <taxon>Sphingobacteriales</taxon>
        <taxon>Sphingobacteriaceae</taxon>
        <taxon>Pedobacter</taxon>
    </lineage>
</organism>
<evidence type="ECO:0000313" key="2">
    <source>
        <dbReference type="Proteomes" id="UP001378956"/>
    </source>
</evidence>
<dbReference type="RefSeq" id="WP_172660058.1">
    <property type="nucleotide sequence ID" value="NZ_CBFGNQ010000001.1"/>
</dbReference>
<keyword evidence="2" id="KW-1185">Reference proteome</keyword>
<proteinExistence type="predicted"/>
<gene>
    <name evidence="1" type="ORF">WAE58_13840</name>
</gene>
<name>A0ABU8NMP0_9SPHI</name>
<protein>
    <submittedName>
        <fullName evidence="1">Uncharacterized protein</fullName>
    </submittedName>
</protein>
<accession>A0ABU8NMP0</accession>
<evidence type="ECO:0000313" key="1">
    <source>
        <dbReference type="EMBL" id="MEJ2903521.1"/>
    </source>
</evidence>
<comment type="caution">
    <text evidence="1">The sequence shown here is derived from an EMBL/GenBank/DDBJ whole genome shotgun (WGS) entry which is preliminary data.</text>
</comment>
<dbReference type="Proteomes" id="UP001378956">
    <property type="component" value="Unassembled WGS sequence"/>
</dbReference>
<sequence>MTYSINKKMTINEMVDSLIYQISSMQNYAQVESVILDISRIAAVHGLPVSQCFSKLEITIEELSPMDLTSTQWSCFRYALICLREKASILRKYRRY</sequence>
<dbReference type="EMBL" id="JBBEUB010000004">
    <property type="protein sequence ID" value="MEJ2903521.1"/>
    <property type="molecule type" value="Genomic_DNA"/>
</dbReference>
<reference evidence="1 2" key="1">
    <citation type="submission" date="2024-03" db="EMBL/GenBank/DDBJ databases">
        <title>Sequence of Lycoming College Course Isolates.</title>
        <authorList>
            <person name="Plotts O."/>
            <person name="Newman J."/>
        </authorList>
    </citation>
    <scope>NUCLEOTIDE SEQUENCE [LARGE SCALE GENOMIC DNA]</scope>
    <source>
        <strain evidence="1 2">CJB-3</strain>
    </source>
</reference>